<gene>
    <name evidence="1" type="ORF">RPERSI_LOCUS10953</name>
</gene>
<proteinExistence type="predicted"/>
<evidence type="ECO:0000313" key="2">
    <source>
        <dbReference type="Proteomes" id="UP000789920"/>
    </source>
</evidence>
<organism evidence="1 2">
    <name type="scientific">Racocetra persica</name>
    <dbReference type="NCBI Taxonomy" id="160502"/>
    <lineage>
        <taxon>Eukaryota</taxon>
        <taxon>Fungi</taxon>
        <taxon>Fungi incertae sedis</taxon>
        <taxon>Mucoromycota</taxon>
        <taxon>Glomeromycotina</taxon>
        <taxon>Glomeromycetes</taxon>
        <taxon>Diversisporales</taxon>
        <taxon>Gigasporaceae</taxon>
        <taxon>Racocetra</taxon>
    </lineage>
</organism>
<comment type="caution">
    <text evidence="1">The sequence shown here is derived from an EMBL/GenBank/DDBJ whole genome shotgun (WGS) entry which is preliminary data.</text>
</comment>
<sequence>DEWDLPREITLAASMHLSKELSILKTAATKEKKENSTPQYLSDS</sequence>
<accession>A0ACA9PM44</accession>
<keyword evidence="2" id="KW-1185">Reference proteome</keyword>
<evidence type="ECO:0000313" key="1">
    <source>
        <dbReference type="EMBL" id="CAG8716745.1"/>
    </source>
</evidence>
<dbReference type="Proteomes" id="UP000789920">
    <property type="component" value="Unassembled WGS sequence"/>
</dbReference>
<feature type="non-terminal residue" evidence="1">
    <location>
        <position position="1"/>
    </location>
</feature>
<name>A0ACA9PM44_9GLOM</name>
<protein>
    <submittedName>
        <fullName evidence="1">2246_t:CDS:1</fullName>
    </submittedName>
</protein>
<reference evidence="1" key="1">
    <citation type="submission" date="2021-06" db="EMBL/GenBank/DDBJ databases">
        <authorList>
            <person name="Kallberg Y."/>
            <person name="Tangrot J."/>
            <person name="Rosling A."/>
        </authorList>
    </citation>
    <scope>NUCLEOTIDE SEQUENCE</scope>
    <source>
        <strain evidence="1">MA461A</strain>
    </source>
</reference>
<dbReference type="EMBL" id="CAJVQC010022158">
    <property type="protein sequence ID" value="CAG8716745.1"/>
    <property type="molecule type" value="Genomic_DNA"/>
</dbReference>